<evidence type="ECO:0000256" key="1">
    <source>
        <dbReference type="ARBA" id="ARBA00004123"/>
    </source>
</evidence>
<dbReference type="InterPro" id="IPR036910">
    <property type="entry name" value="HMG_box_dom_sf"/>
</dbReference>
<keyword evidence="6" id="KW-0805">Transcription regulation</keyword>
<proteinExistence type="predicted"/>
<evidence type="ECO:0000256" key="5">
    <source>
        <dbReference type="ARBA" id="ARBA00022833"/>
    </source>
</evidence>
<dbReference type="EMBL" id="JAHRIN010008787">
    <property type="protein sequence ID" value="MEQ2193928.1"/>
    <property type="molecule type" value="Genomic_DNA"/>
</dbReference>
<feature type="region of interest" description="Disordered" evidence="9">
    <location>
        <begin position="21"/>
        <end position="69"/>
    </location>
</feature>
<reference evidence="10 11" key="1">
    <citation type="submission" date="2021-06" db="EMBL/GenBank/DDBJ databases">
        <authorList>
            <person name="Palmer J.M."/>
        </authorList>
    </citation>
    <scope>NUCLEOTIDE SEQUENCE [LARGE SCALE GENOMIC DNA]</scope>
    <source>
        <strain evidence="10 11">XC_2019</strain>
        <tissue evidence="10">Muscle</tissue>
    </source>
</reference>
<keyword evidence="8" id="KW-0539">Nucleus</keyword>
<evidence type="ECO:0000256" key="8">
    <source>
        <dbReference type="ARBA" id="ARBA00023242"/>
    </source>
</evidence>
<evidence type="ECO:0000256" key="6">
    <source>
        <dbReference type="ARBA" id="ARBA00023015"/>
    </source>
</evidence>
<keyword evidence="5" id="KW-0862">Zinc</keyword>
<comment type="subcellular location">
    <subcellularLocation>
        <location evidence="1">Nucleus</location>
    </subcellularLocation>
</comment>
<dbReference type="PANTHER" id="PTHR45888">
    <property type="entry name" value="HL01030P-RELATED"/>
    <property type="match status" value="1"/>
</dbReference>
<evidence type="ECO:0000256" key="3">
    <source>
        <dbReference type="ARBA" id="ARBA00022737"/>
    </source>
</evidence>
<feature type="compositionally biased region" description="Low complexity" evidence="9">
    <location>
        <begin position="35"/>
        <end position="45"/>
    </location>
</feature>
<organism evidence="10 11">
    <name type="scientific">Xenoophorus captivus</name>
    <dbReference type="NCBI Taxonomy" id="1517983"/>
    <lineage>
        <taxon>Eukaryota</taxon>
        <taxon>Metazoa</taxon>
        <taxon>Chordata</taxon>
        <taxon>Craniata</taxon>
        <taxon>Vertebrata</taxon>
        <taxon>Euteleostomi</taxon>
        <taxon>Actinopterygii</taxon>
        <taxon>Neopterygii</taxon>
        <taxon>Teleostei</taxon>
        <taxon>Neoteleostei</taxon>
        <taxon>Acanthomorphata</taxon>
        <taxon>Ovalentaria</taxon>
        <taxon>Atherinomorphae</taxon>
        <taxon>Cyprinodontiformes</taxon>
        <taxon>Goodeidae</taxon>
        <taxon>Xenoophorus</taxon>
    </lineage>
</organism>
<keyword evidence="4" id="KW-0863">Zinc-finger</keyword>
<keyword evidence="3" id="KW-0677">Repeat</keyword>
<evidence type="ECO:0000256" key="4">
    <source>
        <dbReference type="ARBA" id="ARBA00022771"/>
    </source>
</evidence>
<keyword evidence="7" id="KW-0804">Transcription</keyword>
<dbReference type="Proteomes" id="UP001434883">
    <property type="component" value="Unassembled WGS sequence"/>
</dbReference>
<dbReference type="PANTHER" id="PTHR45888:SF2">
    <property type="entry name" value="HISTONE-LYSINE N-METHYLTRANSFERASE 2D"/>
    <property type="match status" value="1"/>
</dbReference>
<keyword evidence="11" id="KW-1185">Reference proteome</keyword>
<protein>
    <submittedName>
        <fullName evidence="10">Histone-lysine N-methyltransferase 2D</fullName>
    </submittedName>
</protein>
<name>A0ABV0QEG0_9TELE</name>
<comment type="caution">
    <text evidence="10">The sequence shown here is derived from an EMBL/GenBank/DDBJ whole genome shotgun (WGS) entry which is preliminary data.</text>
</comment>
<evidence type="ECO:0000313" key="10">
    <source>
        <dbReference type="EMBL" id="MEQ2193928.1"/>
    </source>
</evidence>
<keyword evidence="2" id="KW-0479">Metal-binding</keyword>
<evidence type="ECO:0000313" key="11">
    <source>
        <dbReference type="Proteomes" id="UP001434883"/>
    </source>
</evidence>
<evidence type="ECO:0000256" key="7">
    <source>
        <dbReference type="ARBA" id="ARBA00023163"/>
    </source>
</evidence>
<evidence type="ECO:0000256" key="9">
    <source>
        <dbReference type="SAM" id="MobiDB-lite"/>
    </source>
</evidence>
<sequence length="101" mass="10650">MGAPGQRPGTCIVQPVLLKPAGGKIVTPEDGGEESPWATPSTPVTPSSPPTPTEAEGDGLSYNQRSLQRWEKDEGLGELSTISPVLYANTNFPSLKQDYPG</sequence>
<gene>
    <name evidence="10" type="primary">KMT2D</name>
    <name evidence="10" type="ORF">XENOCAPTIV_018310</name>
</gene>
<dbReference type="Gene3D" id="1.10.30.10">
    <property type="entry name" value="High mobility group box domain"/>
    <property type="match status" value="1"/>
</dbReference>
<evidence type="ECO:0000256" key="2">
    <source>
        <dbReference type="ARBA" id="ARBA00022723"/>
    </source>
</evidence>
<accession>A0ABV0QEG0</accession>